<keyword evidence="1" id="KW-1185">Reference proteome</keyword>
<proteinExistence type="predicted"/>
<evidence type="ECO:0000313" key="1">
    <source>
        <dbReference type="Proteomes" id="UP000515158"/>
    </source>
</evidence>
<sequence>MEVEEVELINSSDEEEDDDMVALELLPNGRRDMRHAAINMVVSMRGVAAMTRVGVRRAMSGADLVLRVNNLSLKQDVTAYLDRTGQRNHPRAVDLLRKFDNVDPFHGIKSNQGQISGIKKYYDFIAPSTFGVGNRLDQRLVGEGGAYGMVEVPNTFEFCSVIEFLKMLLRKPEVMDYVRNRRPSENGMLESYMDGSEFREHPFFQNFPDAFQLVLYGDGVDPARMAGPKSGLHEMYCFSISVLNLPPYLFYSGESIFPMEIANAQDCTDTFEGVLTPFVNELLRLEEGVRVFIGGEFIMLRATLVSVKGDGKAIHEMLGMLTCSARHFCPQCMISRQELHLGQVAVGETRTPAMSDAQLQRVAQNPAYSTQCGLRYRPVLHNSAYFRAENNGNFDLMHDGPEGVIMMLIRLCLRKWIVTDGIFTVEQLNGRILAFDYGQQNSKDKPTPNFTLESLQNAETTYTQKMNAGQTLVLFRALPFIIDNLGAGVDEDDEHLQYLLLLSEIFQTGSAPRIPQGVIPHLRRMLETFRRGWYVLFPNIDPINRFHHLMHLWENIERKGPQRQFWCFREEGKNCPVKRHVAVCNNFINPPKTAMEQCQIRVSKVWGTRHANVRDNRTYVRRENVYVLATPARAHLHALGFRDNDQISVCRAVTVWGFSYRIGEFLLYSRSCENNDGLPRFGRIVSIYCPDGTDYVWFALKPWRTVGLDDRFNAYSVAEFEPPPTHLVDVKDLPIHPAISRWTDYSTDQSFLCLKYKVY</sequence>
<evidence type="ECO:0000313" key="3">
    <source>
        <dbReference type="RefSeq" id="XP_034253528.1"/>
    </source>
</evidence>
<protein>
    <submittedName>
        <fullName evidence="2 3">Uncharacterized protein LOC117652599 isoform X1</fullName>
    </submittedName>
</protein>
<reference evidence="2 3" key="1">
    <citation type="submission" date="2025-04" db="UniProtKB">
        <authorList>
            <consortium name="RefSeq"/>
        </authorList>
    </citation>
    <scope>IDENTIFICATION</scope>
    <source>
        <tissue evidence="2 3">Total insect</tissue>
    </source>
</reference>
<dbReference type="AlphaFoldDB" id="A0A6P9A6J4"/>
<dbReference type="RefSeq" id="XP_034253527.1">
    <property type="nucleotide sequence ID" value="XM_034397636.1"/>
</dbReference>
<gene>
    <name evidence="2 3" type="primary">LOC117652599</name>
</gene>
<evidence type="ECO:0000313" key="2">
    <source>
        <dbReference type="RefSeq" id="XP_034253527.1"/>
    </source>
</evidence>
<dbReference type="RefSeq" id="XP_034253528.1">
    <property type="nucleotide sequence ID" value="XM_034397637.1"/>
</dbReference>
<name>A0A6P9A6J4_THRPL</name>
<organism evidence="2">
    <name type="scientific">Thrips palmi</name>
    <name type="common">Melon thrips</name>
    <dbReference type="NCBI Taxonomy" id="161013"/>
    <lineage>
        <taxon>Eukaryota</taxon>
        <taxon>Metazoa</taxon>
        <taxon>Ecdysozoa</taxon>
        <taxon>Arthropoda</taxon>
        <taxon>Hexapoda</taxon>
        <taxon>Insecta</taxon>
        <taxon>Pterygota</taxon>
        <taxon>Neoptera</taxon>
        <taxon>Paraneoptera</taxon>
        <taxon>Thysanoptera</taxon>
        <taxon>Terebrantia</taxon>
        <taxon>Thripoidea</taxon>
        <taxon>Thripidae</taxon>
        <taxon>Thrips</taxon>
    </lineage>
</organism>
<dbReference type="Proteomes" id="UP000515158">
    <property type="component" value="Unplaced"/>
</dbReference>
<dbReference type="GeneID" id="117652599"/>
<dbReference type="KEGG" id="tpal:117652599"/>
<dbReference type="OrthoDB" id="8192917at2759"/>
<accession>A0A6P9A6J4</accession>